<dbReference type="Pfam" id="PF09832">
    <property type="entry name" value="DUF2059"/>
    <property type="match status" value="1"/>
</dbReference>
<dbReference type="KEGG" id="aht:ANTHELSMS3_03165"/>
<organism evidence="2 3">
    <name type="scientific">Antarctobacter heliothermus</name>
    <dbReference type="NCBI Taxonomy" id="74033"/>
    <lineage>
        <taxon>Bacteria</taxon>
        <taxon>Pseudomonadati</taxon>
        <taxon>Pseudomonadota</taxon>
        <taxon>Alphaproteobacteria</taxon>
        <taxon>Rhodobacterales</taxon>
        <taxon>Roseobacteraceae</taxon>
        <taxon>Antarctobacter</taxon>
    </lineage>
</organism>
<name>A0A222E6J3_9RHOB</name>
<reference evidence="2 3" key="1">
    <citation type="submission" date="2017-07" db="EMBL/GenBank/DDBJ databases">
        <title>Genome Sequence of Antarctobacter heliothermus Strain SMS3 Isolated from a culture of the Diatom Skeletonema marinoi.</title>
        <authorList>
            <person name="Topel M."/>
            <person name="Pinder M.I.M."/>
            <person name="Johansson O.N."/>
            <person name="Kourtchenko O."/>
            <person name="Godhe A."/>
            <person name="Clarke A.K."/>
        </authorList>
    </citation>
    <scope>NUCLEOTIDE SEQUENCE [LARGE SCALE GENOMIC DNA]</scope>
    <source>
        <strain evidence="2 3">SMS3</strain>
    </source>
</reference>
<keyword evidence="3" id="KW-1185">Reference proteome</keyword>
<protein>
    <submittedName>
        <fullName evidence="2">Ribosomal protein L21</fullName>
    </submittedName>
</protein>
<evidence type="ECO:0000313" key="3">
    <source>
        <dbReference type="Proteomes" id="UP000203589"/>
    </source>
</evidence>
<gene>
    <name evidence="2" type="ORF">ANTHELSMS3_03165</name>
</gene>
<evidence type="ECO:0000259" key="1">
    <source>
        <dbReference type="Pfam" id="PF09832"/>
    </source>
</evidence>
<dbReference type="EMBL" id="CP022540">
    <property type="protein sequence ID" value="ASP21815.1"/>
    <property type="molecule type" value="Genomic_DNA"/>
</dbReference>
<dbReference type="GO" id="GO:0005840">
    <property type="term" value="C:ribosome"/>
    <property type="evidence" value="ECO:0007669"/>
    <property type="project" value="UniProtKB-KW"/>
</dbReference>
<dbReference type="InterPro" id="IPR018637">
    <property type="entry name" value="DUF2059"/>
</dbReference>
<dbReference type="RefSeq" id="WP_254694752.1">
    <property type="nucleotide sequence ID" value="NZ_CP022540.1"/>
</dbReference>
<dbReference type="AlphaFoldDB" id="A0A222E6J3"/>
<sequence>MDQISPFSAAVAAHRLLLGALALLTCLVVAPPVRAERVDDLMDALQVESMLGIMRTEGLSYGEELAADMLPGGSSAPWRDSLSQIYDADRMRDVVRSGFAETFDGTDPDPLIAFFSSDLGQRVVQLELAAREAMVDDAVEEAAREAYQDLKGDEDPRLDQLRRFVEVNDLLEANVTGALNASFKFYSGLVDGGGLRMSEGDILSDVWSQEEDTRMDTREWLYAYLLLAYEPLEDEELEAYIALSETSQGRALNRALFAGFNAMYDEISYALGLAAAQQMKQQEL</sequence>
<accession>A0A222E6J3</accession>
<feature type="domain" description="DUF2059" evidence="1">
    <location>
        <begin position="89"/>
        <end position="147"/>
    </location>
</feature>
<dbReference type="Proteomes" id="UP000203589">
    <property type="component" value="Chromosome"/>
</dbReference>
<evidence type="ECO:0000313" key="2">
    <source>
        <dbReference type="EMBL" id="ASP21815.1"/>
    </source>
</evidence>
<keyword evidence="2" id="KW-0687">Ribonucleoprotein</keyword>
<keyword evidence="2" id="KW-0689">Ribosomal protein</keyword>
<proteinExistence type="predicted"/>